<reference evidence="1 2" key="1">
    <citation type="submission" date="2023-08" db="EMBL/GenBank/DDBJ databases">
        <authorList>
            <person name="Joshi A."/>
            <person name="Thite S."/>
        </authorList>
    </citation>
    <scope>NUCLEOTIDE SEQUENCE [LARGE SCALE GENOMIC DNA]</scope>
    <source>
        <strain evidence="1 2">AC40</strain>
    </source>
</reference>
<evidence type="ECO:0008006" key="3">
    <source>
        <dbReference type="Google" id="ProtNLM"/>
    </source>
</evidence>
<dbReference type="Proteomes" id="UP001231616">
    <property type="component" value="Unassembled WGS sequence"/>
</dbReference>
<proteinExistence type="predicted"/>
<evidence type="ECO:0000313" key="1">
    <source>
        <dbReference type="EMBL" id="MDP4537014.1"/>
    </source>
</evidence>
<organism evidence="1 2">
    <name type="scientific">Alkalimonas collagenimarina</name>
    <dbReference type="NCBI Taxonomy" id="400390"/>
    <lineage>
        <taxon>Bacteria</taxon>
        <taxon>Pseudomonadati</taxon>
        <taxon>Pseudomonadota</taxon>
        <taxon>Gammaproteobacteria</taxon>
        <taxon>Alkalimonas</taxon>
    </lineage>
</organism>
<protein>
    <recommendedName>
        <fullName evidence="3">DUF2268 domain-containing protein</fullName>
    </recommendedName>
</protein>
<evidence type="ECO:0000313" key="2">
    <source>
        <dbReference type="Proteomes" id="UP001231616"/>
    </source>
</evidence>
<name>A0ABT9H119_9GAMM</name>
<dbReference type="EMBL" id="JAUZVZ010000018">
    <property type="protein sequence ID" value="MDP4537014.1"/>
    <property type="molecule type" value="Genomic_DNA"/>
</dbReference>
<dbReference type="RefSeq" id="WP_305894277.1">
    <property type="nucleotide sequence ID" value="NZ_JAUZVZ010000018.1"/>
</dbReference>
<comment type="caution">
    <text evidence="1">The sequence shown here is derived from an EMBL/GenBank/DDBJ whole genome shotgun (WGS) entry which is preliminary data.</text>
</comment>
<gene>
    <name evidence="1" type="ORF">Q3O60_12500</name>
</gene>
<accession>A0ABT9H119</accession>
<sequence>MQLTFSYDSRLNCSEADISTWQQFLVNSFPALLFQQFQLPYDVRVRFVSKQSFHYIHRIDPATAQLNFYFPADCQDIQQEEWRALQLATIAHEITHIEQYWLFDRYSRLVQFPKVMTRSSPEPYRLLGEYIAHKMDICAMLISVTDSSIPDQPLARIIVNRPEKFSADYTLQNLGALILQDTDFNTEDLSEGGGLLSSFGSLLANDWLAKYADDEGFIFHGSSTDDSFIAACQNILSEAAIIEAGDEIRQLLTN</sequence>
<keyword evidence="2" id="KW-1185">Reference proteome</keyword>